<evidence type="ECO:0000256" key="4">
    <source>
        <dbReference type="ARBA" id="ARBA00023273"/>
    </source>
</evidence>
<evidence type="ECO:0000256" key="2">
    <source>
        <dbReference type="ARBA" id="ARBA00022490"/>
    </source>
</evidence>
<dbReference type="InParanoid" id="A0A672Y462"/>
<dbReference type="PANTHER" id="PTHR20899:SF4">
    <property type="entry name" value="PIERCER OF MICROTUBULE WALL 2 PROTEIN"/>
    <property type="match status" value="1"/>
</dbReference>
<organism evidence="6 7">
    <name type="scientific">Sphaeramia orbicularis</name>
    <name type="common">orbiculate cardinalfish</name>
    <dbReference type="NCBI Taxonomy" id="375764"/>
    <lineage>
        <taxon>Eukaryota</taxon>
        <taxon>Metazoa</taxon>
        <taxon>Chordata</taxon>
        <taxon>Craniata</taxon>
        <taxon>Vertebrata</taxon>
        <taxon>Euteleostomi</taxon>
        <taxon>Actinopterygii</taxon>
        <taxon>Neopterygii</taxon>
        <taxon>Teleostei</taxon>
        <taxon>Neoteleostei</taxon>
        <taxon>Acanthomorphata</taxon>
        <taxon>Gobiaria</taxon>
        <taxon>Kurtiformes</taxon>
        <taxon>Apogonoidei</taxon>
        <taxon>Apogonidae</taxon>
        <taxon>Apogoninae</taxon>
        <taxon>Sphaeramia</taxon>
    </lineage>
</organism>
<sequence length="107" mass="11810">SCRESQASPADQQIQDTRSCANPGNPVFSCMVTPAVKDTLSGLLYKTTSRDYGLLPSTSLSSQGTLHPMSRRFTEDLARSGMYRNTSFNTALDRSRVYDCPNLQHTT</sequence>
<reference evidence="6" key="1">
    <citation type="submission" date="2019-06" db="EMBL/GenBank/DDBJ databases">
        <authorList>
            <consortium name="Wellcome Sanger Institute Data Sharing"/>
        </authorList>
    </citation>
    <scope>NUCLEOTIDE SEQUENCE [LARGE SCALE GENOMIC DNA]</scope>
</reference>
<comment type="subcellular location">
    <subcellularLocation>
        <location evidence="1">Cytoplasm</location>
        <location evidence="1">Cytoskeleton</location>
        <location evidence="1">Cilium axoneme</location>
    </subcellularLocation>
</comment>
<evidence type="ECO:0000313" key="7">
    <source>
        <dbReference type="Proteomes" id="UP000472271"/>
    </source>
</evidence>
<dbReference type="GO" id="GO:0035082">
    <property type="term" value="P:axoneme assembly"/>
    <property type="evidence" value="ECO:0007669"/>
    <property type="project" value="InterPro"/>
</dbReference>
<proteinExistence type="predicted"/>
<dbReference type="Pfam" id="PF14892">
    <property type="entry name" value="PIRC1_2"/>
    <property type="match status" value="1"/>
</dbReference>
<keyword evidence="3" id="KW-0206">Cytoskeleton</keyword>
<dbReference type="PANTHER" id="PTHR20899">
    <property type="entry name" value="PIERCE HOMOLOG"/>
    <property type="match status" value="1"/>
</dbReference>
<keyword evidence="7" id="KW-1185">Reference proteome</keyword>
<dbReference type="Ensembl" id="ENSSORT00005000729.1">
    <property type="protein sequence ID" value="ENSSORP00005000703.1"/>
    <property type="gene ID" value="ENSSORG00005000451.1"/>
</dbReference>
<evidence type="ECO:0000256" key="5">
    <source>
        <dbReference type="SAM" id="MobiDB-lite"/>
    </source>
</evidence>
<accession>A0A672Y462</accession>
<keyword evidence="2" id="KW-0963">Cytoplasm</keyword>
<feature type="compositionally biased region" description="Polar residues" evidence="5">
    <location>
        <begin position="1"/>
        <end position="22"/>
    </location>
</feature>
<keyword evidence="4" id="KW-0966">Cell projection</keyword>
<protein>
    <submittedName>
        <fullName evidence="6">Uncharacterized protein</fullName>
    </submittedName>
</protein>
<dbReference type="Proteomes" id="UP000472271">
    <property type="component" value="Chromosome 6"/>
</dbReference>
<evidence type="ECO:0000256" key="1">
    <source>
        <dbReference type="ARBA" id="ARBA00004430"/>
    </source>
</evidence>
<reference evidence="6" key="3">
    <citation type="submission" date="2025-09" db="UniProtKB">
        <authorList>
            <consortium name="Ensembl"/>
        </authorList>
    </citation>
    <scope>IDENTIFICATION</scope>
</reference>
<dbReference type="AlphaFoldDB" id="A0A672Y462"/>
<reference evidence="6" key="2">
    <citation type="submission" date="2025-08" db="UniProtKB">
        <authorList>
            <consortium name="Ensembl"/>
        </authorList>
    </citation>
    <scope>IDENTIFICATION</scope>
</reference>
<feature type="region of interest" description="Disordered" evidence="5">
    <location>
        <begin position="1"/>
        <end position="24"/>
    </location>
</feature>
<dbReference type="GO" id="GO:0005879">
    <property type="term" value="C:axonemal microtubule"/>
    <property type="evidence" value="ECO:0007669"/>
    <property type="project" value="InterPro"/>
</dbReference>
<name>A0A672Y462_9TELE</name>
<dbReference type="InterPro" id="IPR026507">
    <property type="entry name" value="PIRC1/2"/>
</dbReference>
<evidence type="ECO:0000256" key="3">
    <source>
        <dbReference type="ARBA" id="ARBA00023212"/>
    </source>
</evidence>
<evidence type="ECO:0000313" key="6">
    <source>
        <dbReference type="Ensembl" id="ENSSORP00005000703.1"/>
    </source>
</evidence>